<accession>A0A1Y5PP42</accession>
<evidence type="ECO:0000259" key="1">
    <source>
        <dbReference type="Pfam" id="PF00391"/>
    </source>
</evidence>
<dbReference type="Pfam" id="PF00391">
    <property type="entry name" value="PEP-utilizers"/>
    <property type="match status" value="1"/>
</dbReference>
<evidence type="ECO:0000259" key="2">
    <source>
        <dbReference type="Pfam" id="PF01370"/>
    </source>
</evidence>
<dbReference type="PANTHER" id="PTHR43615:SF1">
    <property type="entry name" value="PPDK_N DOMAIN-CONTAINING PROTEIN"/>
    <property type="match status" value="1"/>
</dbReference>
<dbReference type="PANTHER" id="PTHR43615">
    <property type="entry name" value="PHOSPHOENOLPYRUVATE SYNTHASE-RELATED"/>
    <property type="match status" value="1"/>
</dbReference>
<dbReference type="InterPro" id="IPR001509">
    <property type="entry name" value="Epimerase_deHydtase"/>
</dbReference>
<dbReference type="InterPro" id="IPR008279">
    <property type="entry name" value="PEP-util_enz_mobile_dom"/>
</dbReference>
<dbReference type="Gene3D" id="3.50.30.10">
    <property type="entry name" value="Phosphohistidine domain"/>
    <property type="match status" value="1"/>
</dbReference>
<dbReference type="GO" id="GO:0016772">
    <property type="term" value="F:transferase activity, transferring phosphorus-containing groups"/>
    <property type="evidence" value="ECO:0007669"/>
    <property type="project" value="InterPro"/>
</dbReference>
<sequence>MKVLVTGASGVFGRVICRDLVRQGADVVALARRTVDIPGVRSISGDIRDADAVESAMGGCERVVHLAFLLAPLRSSTGIEDINLGGTRNVLRAMERSGAQKLVFTSSTLAYGPWPDNPDIISEDQPLRPHPDVLYARHKAECEAMIRDSGVPAVITRTCVVAGRDMDNYEFRFLAHPTLVAPYGSQKPWQFLHTDDVGRFHAMATLGERTGIVNVGPMDTGLTIEEIAEVLGKPLIKLPFNALRAGAEAAWRADLLELSPADLDGFRYMPTLDTTRMAREWGYTPVYGSREALLDARSGVKAVTYLGTAKIPTPWRTPLPNHRWTRNHDIADRYRVDPAPPGMRGEFDDFIDSRYPTLSTANVGEAFPGTLTPMSLIVGRDALRVAGAIQVEMLGMNDETVVHAQRTLAIASVAHRLYTNVSVVHAMARAMPGTSPREVDEHVLGIRHDVEDVELDRAFTLGTLRAAVGVPAAVLRMAGTGRRVTQLAERVSSMSYRREALRELSDNTLLTIVDALRETTIDAWAYSTTTNLAASAAQTLVRKLAPQMDIAAMRGGTADLASAVLLNGVTQLTDIARARPLLAKLITSDPSADLLPRLEGIDSLFAQRFWAVIDQGGHRGPGETELVNLMYGDNPAALLDAIRASLQTPARPISAAPVLPALSRRAVTMLNGAVRRRERCKDVATRSTHALRLALREIGRRQVEAGVFAEAADVFYLTPDEVAAPDLHAARVPARRDERARLAALSLPPLFTSRWEPQATRQPGDPTSLRGVGASPGLVRGPVRIMRDSDDDLEPGEVFVTHVTDVGWTALFGGACAVVTDIGGLHSHAAIVAREFGIPCVVGTDRATLDLTDGQLVEVDGTKGTVTPLVGEP</sequence>
<dbReference type="Gene3D" id="3.40.50.720">
    <property type="entry name" value="NAD(P)-binding Rossmann-like Domain"/>
    <property type="match status" value="1"/>
</dbReference>
<dbReference type="SUPFAM" id="SSF51735">
    <property type="entry name" value="NAD(P)-binding Rossmann-fold domains"/>
    <property type="match status" value="1"/>
</dbReference>
<dbReference type="InterPro" id="IPR036637">
    <property type="entry name" value="Phosphohistidine_dom_sf"/>
</dbReference>
<reference evidence="3" key="1">
    <citation type="submission" date="2016-03" db="EMBL/GenBank/DDBJ databases">
        <authorList>
            <person name="Ploux O."/>
        </authorList>
    </citation>
    <scope>NUCLEOTIDE SEQUENCE</scope>
    <source>
        <strain evidence="3">UC10</strain>
    </source>
</reference>
<dbReference type="AlphaFoldDB" id="A0A1Y5PP42"/>
<name>A0A1Y5PP42_9MYCO</name>
<dbReference type="SUPFAM" id="SSF52009">
    <property type="entry name" value="Phosphohistidine domain"/>
    <property type="match status" value="1"/>
</dbReference>
<dbReference type="EMBL" id="FLQS01000067">
    <property type="protein sequence ID" value="SBS79140.1"/>
    <property type="molecule type" value="Genomic_DNA"/>
</dbReference>
<protein>
    <recommendedName>
        <fullName evidence="4">NAD-dependent epimerase/dehydratase</fullName>
    </recommendedName>
</protein>
<organism evidence="3">
    <name type="scientific">uncultured Mycobacterium sp</name>
    <dbReference type="NCBI Taxonomy" id="171292"/>
    <lineage>
        <taxon>Bacteria</taxon>
        <taxon>Bacillati</taxon>
        <taxon>Actinomycetota</taxon>
        <taxon>Actinomycetes</taxon>
        <taxon>Mycobacteriales</taxon>
        <taxon>Mycobacteriaceae</taxon>
        <taxon>Mycobacterium</taxon>
        <taxon>environmental samples</taxon>
    </lineage>
</organism>
<dbReference type="InterPro" id="IPR051549">
    <property type="entry name" value="PEP_Utilizing_Enz"/>
</dbReference>
<gene>
    <name evidence="3" type="ORF">MHPYR_70061</name>
</gene>
<feature type="domain" description="PEP-utilising enzyme mobile" evidence="1">
    <location>
        <begin position="794"/>
        <end position="864"/>
    </location>
</feature>
<dbReference type="InterPro" id="IPR036291">
    <property type="entry name" value="NAD(P)-bd_dom_sf"/>
</dbReference>
<feature type="domain" description="NAD-dependent epimerase/dehydratase" evidence="2">
    <location>
        <begin position="3"/>
        <end position="216"/>
    </location>
</feature>
<proteinExistence type="predicted"/>
<dbReference type="Pfam" id="PF01370">
    <property type="entry name" value="Epimerase"/>
    <property type="match status" value="1"/>
</dbReference>
<evidence type="ECO:0000313" key="3">
    <source>
        <dbReference type="EMBL" id="SBS79140.1"/>
    </source>
</evidence>
<evidence type="ECO:0008006" key="4">
    <source>
        <dbReference type="Google" id="ProtNLM"/>
    </source>
</evidence>